<proteinExistence type="predicted"/>
<name>A0ABS7Q502_9ACTN</name>
<comment type="caution">
    <text evidence="1">The sequence shown here is derived from an EMBL/GenBank/DDBJ whole genome shotgun (WGS) entry which is preliminary data.</text>
</comment>
<evidence type="ECO:0000313" key="1">
    <source>
        <dbReference type="EMBL" id="MBY8878233.1"/>
    </source>
</evidence>
<reference evidence="1 2" key="1">
    <citation type="submission" date="2021-08" db="EMBL/GenBank/DDBJ databases">
        <title>WGS of actinomycetes from Thailand.</title>
        <authorList>
            <person name="Thawai C."/>
        </authorList>
    </citation>
    <scope>NUCLEOTIDE SEQUENCE [LARGE SCALE GENOMIC DNA]</scope>
    <source>
        <strain evidence="1 2">PLK6-54</strain>
    </source>
</reference>
<dbReference type="EMBL" id="JAINZZ010000010">
    <property type="protein sequence ID" value="MBY8878233.1"/>
    <property type="molecule type" value="Genomic_DNA"/>
</dbReference>
<protein>
    <submittedName>
        <fullName evidence="1">Uncharacterized protein</fullName>
    </submittedName>
</protein>
<keyword evidence="2" id="KW-1185">Reference proteome</keyword>
<dbReference type="RefSeq" id="WP_222962380.1">
    <property type="nucleotide sequence ID" value="NZ_JAINZZ010000010.1"/>
</dbReference>
<evidence type="ECO:0000313" key="2">
    <source>
        <dbReference type="Proteomes" id="UP000778578"/>
    </source>
</evidence>
<dbReference type="Proteomes" id="UP000778578">
    <property type="component" value="Unassembled WGS sequence"/>
</dbReference>
<organism evidence="1 2">
    <name type="scientific">Actinacidiphila acidipaludis</name>
    <dbReference type="NCBI Taxonomy" id="2873382"/>
    <lineage>
        <taxon>Bacteria</taxon>
        <taxon>Bacillati</taxon>
        <taxon>Actinomycetota</taxon>
        <taxon>Actinomycetes</taxon>
        <taxon>Kitasatosporales</taxon>
        <taxon>Streptomycetaceae</taxon>
        <taxon>Actinacidiphila</taxon>
    </lineage>
</organism>
<sequence length="57" mass="5975">MTAHGTATVYDQLVEELGDVPEDVRTAADSILGELERTTGLSRAALRPAGANGSWFG</sequence>
<accession>A0ABS7Q502</accession>
<gene>
    <name evidence="1" type="ORF">K7862_11400</name>
</gene>